<comment type="caution">
    <text evidence="2">The sequence shown here is derived from an EMBL/GenBank/DDBJ whole genome shotgun (WGS) entry which is preliminary data.</text>
</comment>
<gene>
    <name evidence="2" type="ORF">J2Z83_000328</name>
</gene>
<name>A0ABS4IBB9_9BACI</name>
<keyword evidence="1" id="KW-0812">Transmembrane</keyword>
<dbReference type="EMBL" id="JAGGKX010000001">
    <property type="protein sequence ID" value="MBP1968236.1"/>
    <property type="molecule type" value="Genomic_DNA"/>
</dbReference>
<evidence type="ECO:0000313" key="3">
    <source>
        <dbReference type="Proteomes" id="UP001519345"/>
    </source>
</evidence>
<keyword evidence="1" id="KW-1133">Transmembrane helix</keyword>
<proteinExistence type="predicted"/>
<dbReference type="RefSeq" id="WP_209461463.1">
    <property type="nucleotide sequence ID" value="NZ_CP110224.1"/>
</dbReference>
<protein>
    <recommendedName>
        <fullName evidence="4">DUF5325 family protein</fullName>
    </recommendedName>
</protein>
<dbReference type="Proteomes" id="UP001519345">
    <property type="component" value="Unassembled WGS sequence"/>
</dbReference>
<sequence>MKNINFPMLLLALLVISLFASVGVAIAFRSVLFIILFMLLGFLVMGYGITLKRKRK</sequence>
<keyword evidence="1" id="KW-0472">Membrane</keyword>
<accession>A0ABS4IBB9</accession>
<evidence type="ECO:0000256" key="1">
    <source>
        <dbReference type="SAM" id="Phobius"/>
    </source>
</evidence>
<evidence type="ECO:0008006" key="4">
    <source>
        <dbReference type="Google" id="ProtNLM"/>
    </source>
</evidence>
<evidence type="ECO:0000313" key="2">
    <source>
        <dbReference type="EMBL" id="MBP1968236.1"/>
    </source>
</evidence>
<feature type="transmembrane region" description="Helical" evidence="1">
    <location>
        <begin position="33"/>
        <end position="51"/>
    </location>
</feature>
<dbReference type="Pfam" id="PF17259">
    <property type="entry name" value="DUF5325"/>
    <property type="match status" value="1"/>
</dbReference>
<organism evidence="2 3">
    <name type="scientific">Virgibacillus natechei</name>
    <dbReference type="NCBI Taxonomy" id="1216297"/>
    <lineage>
        <taxon>Bacteria</taxon>
        <taxon>Bacillati</taxon>
        <taxon>Bacillota</taxon>
        <taxon>Bacilli</taxon>
        <taxon>Bacillales</taxon>
        <taxon>Bacillaceae</taxon>
        <taxon>Virgibacillus</taxon>
    </lineage>
</organism>
<dbReference type="InterPro" id="IPR035211">
    <property type="entry name" value="DUF5325"/>
</dbReference>
<keyword evidence="3" id="KW-1185">Reference proteome</keyword>
<reference evidence="2 3" key="1">
    <citation type="submission" date="2021-03" db="EMBL/GenBank/DDBJ databases">
        <title>Genomic Encyclopedia of Type Strains, Phase IV (KMG-IV): sequencing the most valuable type-strain genomes for metagenomic binning, comparative biology and taxonomic classification.</title>
        <authorList>
            <person name="Goeker M."/>
        </authorList>
    </citation>
    <scope>NUCLEOTIDE SEQUENCE [LARGE SCALE GENOMIC DNA]</scope>
    <source>
        <strain evidence="2 3">DSM 25609</strain>
    </source>
</reference>